<sequence>MPSEKPLAWLGKRKEKRALNLSKKHLKKIVKTVELMKKTVHLFCENGEYIREKAEEVLDSERKADEIKDEILEELSKGSFAPLNREKIIRLIMTADDIADNARAAALKLTFLDPGSVNQELKESVKKLADFSYESTRLLKKSFSASLEDPSVVRKETGKVEKMEEKVDTFRAETLIPKLVKWADESHRPGTSILITEVENNIEDVVDRTEDCADVLREIAIGAK</sequence>
<dbReference type="InterPro" id="IPR018445">
    <property type="entry name" value="Put_Phosphate_transp_reg"/>
</dbReference>
<comment type="caution">
    <text evidence="2">The sequence shown here is derived from an EMBL/GenBank/DDBJ whole genome shotgun (WGS) entry which is preliminary data.</text>
</comment>
<dbReference type="SUPFAM" id="SSF109755">
    <property type="entry name" value="PhoU-like"/>
    <property type="match status" value="1"/>
</dbReference>
<dbReference type="PANTHER" id="PTHR36536:SF3">
    <property type="entry name" value="UPF0111 PROTEIN HI_1603"/>
    <property type="match status" value="1"/>
</dbReference>
<dbReference type="Gene3D" id="1.20.58.220">
    <property type="entry name" value="Phosphate transport system protein phou homolog 2, domain 2"/>
    <property type="match status" value="1"/>
</dbReference>
<accession>A0A133U5V8</accession>
<keyword evidence="3" id="KW-1185">Reference proteome</keyword>
<dbReference type="AlphaFoldDB" id="A0A133U5V8"/>
<comment type="similarity">
    <text evidence="1">Belongs to the UPF0111 family.</text>
</comment>
<reference evidence="2 3" key="1">
    <citation type="journal article" date="2016" name="Sci. Rep.">
        <title>Metabolic traits of an uncultured archaeal lineage -MSBL1- from brine pools of the Red Sea.</title>
        <authorList>
            <person name="Mwirichia R."/>
            <person name="Alam I."/>
            <person name="Rashid M."/>
            <person name="Vinu M."/>
            <person name="Ba-Alawi W."/>
            <person name="Anthony Kamau A."/>
            <person name="Kamanda Ngugi D."/>
            <person name="Goker M."/>
            <person name="Klenk H.P."/>
            <person name="Bajic V."/>
            <person name="Stingl U."/>
        </authorList>
    </citation>
    <scope>NUCLEOTIDE SEQUENCE [LARGE SCALE GENOMIC DNA]</scope>
    <source>
        <strain evidence="2">SCGC-AAA259D14</strain>
    </source>
</reference>
<organism evidence="2 3">
    <name type="scientific">candidate division MSBL1 archaeon SCGC-AAA259D14</name>
    <dbReference type="NCBI Taxonomy" id="1698261"/>
    <lineage>
        <taxon>Archaea</taxon>
        <taxon>Methanobacteriati</taxon>
        <taxon>Methanobacteriota</taxon>
        <taxon>candidate division MSBL1</taxon>
    </lineage>
</organism>
<evidence type="ECO:0000313" key="2">
    <source>
        <dbReference type="EMBL" id="KXA89526.1"/>
    </source>
</evidence>
<evidence type="ECO:0000313" key="3">
    <source>
        <dbReference type="Proteomes" id="UP000070589"/>
    </source>
</evidence>
<gene>
    <name evidence="2" type="ORF">AKJ62_02920</name>
</gene>
<dbReference type="InterPro" id="IPR002727">
    <property type="entry name" value="DUF47"/>
</dbReference>
<evidence type="ECO:0008006" key="4">
    <source>
        <dbReference type="Google" id="ProtNLM"/>
    </source>
</evidence>
<dbReference type="Proteomes" id="UP000070589">
    <property type="component" value="Unassembled WGS sequence"/>
</dbReference>
<name>A0A133U5V8_9EURY</name>
<protein>
    <recommendedName>
        <fullName evidence="4">DUF47 family protein</fullName>
    </recommendedName>
</protein>
<proteinExistence type="inferred from homology"/>
<dbReference type="Pfam" id="PF01865">
    <property type="entry name" value="PhoU_div"/>
    <property type="match status" value="1"/>
</dbReference>
<dbReference type="EMBL" id="LHXL01000033">
    <property type="protein sequence ID" value="KXA89526.1"/>
    <property type="molecule type" value="Genomic_DNA"/>
</dbReference>
<dbReference type="InterPro" id="IPR038078">
    <property type="entry name" value="PhoU-like_sf"/>
</dbReference>
<evidence type="ECO:0000256" key="1">
    <source>
        <dbReference type="ARBA" id="ARBA00008591"/>
    </source>
</evidence>
<dbReference type="PANTHER" id="PTHR36536">
    <property type="entry name" value="UPF0111 PROTEIN HI_1603"/>
    <property type="match status" value="1"/>
</dbReference>